<name>A0AAW0BQD1_9AGAR</name>
<proteinExistence type="predicted"/>
<evidence type="ECO:0000313" key="1">
    <source>
        <dbReference type="EMBL" id="KAK7028417.1"/>
    </source>
</evidence>
<protein>
    <submittedName>
        <fullName evidence="1">Uncharacterized protein</fullName>
    </submittedName>
</protein>
<sequence length="219" mass="23770">MPAGFHSSILDGASTSGCNALFPFVSWISARPCSSLLASAISPFAHPPRLELDSVDPSYSFRLKVFIGFDDERSVLSTRSSFSPTPALSERGVLRGRAKEDTQLARDFVKAAASRSRFSKGGSTFSLSTFSLTASPGSQAFFVAAWSCVAASRLSRDEHELACIEDGDLFQYDFPDRQHAATLDLHRVPTMRVRDGNSSSVTVCAAAPTYTISSRERRE</sequence>
<comment type="caution">
    <text evidence="1">The sequence shown here is derived from an EMBL/GenBank/DDBJ whole genome shotgun (WGS) entry which is preliminary data.</text>
</comment>
<dbReference type="AlphaFoldDB" id="A0AAW0BQD1"/>
<accession>A0AAW0BQD1</accession>
<reference evidence="1 2" key="1">
    <citation type="journal article" date="2024" name="J Genomics">
        <title>Draft genome sequencing and assembly of Favolaschia claudopus CIRM-BRFM 2984 isolated from oak limbs.</title>
        <authorList>
            <person name="Navarro D."/>
            <person name="Drula E."/>
            <person name="Chaduli D."/>
            <person name="Cazenave R."/>
            <person name="Ahrendt S."/>
            <person name="Wang J."/>
            <person name="Lipzen A."/>
            <person name="Daum C."/>
            <person name="Barry K."/>
            <person name="Grigoriev I.V."/>
            <person name="Favel A."/>
            <person name="Rosso M.N."/>
            <person name="Martin F."/>
        </authorList>
    </citation>
    <scope>NUCLEOTIDE SEQUENCE [LARGE SCALE GENOMIC DNA]</scope>
    <source>
        <strain evidence="1 2">CIRM-BRFM 2984</strain>
    </source>
</reference>
<dbReference type="Proteomes" id="UP001362999">
    <property type="component" value="Unassembled WGS sequence"/>
</dbReference>
<gene>
    <name evidence="1" type="ORF">R3P38DRAFT_2776125</name>
</gene>
<organism evidence="1 2">
    <name type="scientific">Favolaschia claudopus</name>
    <dbReference type="NCBI Taxonomy" id="2862362"/>
    <lineage>
        <taxon>Eukaryota</taxon>
        <taxon>Fungi</taxon>
        <taxon>Dikarya</taxon>
        <taxon>Basidiomycota</taxon>
        <taxon>Agaricomycotina</taxon>
        <taxon>Agaricomycetes</taxon>
        <taxon>Agaricomycetidae</taxon>
        <taxon>Agaricales</taxon>
        <taxon>Marasmiineae</taxon>
        <taxon>Mycenaceae</taxon>
        <taxon>Favolaschia</taxon>
    </lineage>
</organism>
<dbReference type="EMBL" id="JAWWNJ010000028">
    <property type="protein sequence ID" value="KAK7028417.1"/>
    <property type="molecule type" value="Genomic_DNA"/>
</dbReference>
<evidence type="ECO:0000313" key="2">
    <source>
        <dbReference type="Proteomes" id="UP001362999"/>
    </source>
</evidence>
<keyword evidence="2" id="KW-1185">Reference proteome</keyword>